<organism evidence="1 2">
    <name type="scientific">Luteimonas marina</name>
    <dbReference type="NCBI Taxonomy" id="488485"/>
    <lineage>
        <taxon>Bacteria</taxon>
        <taxon>Pseudomonadati</taxon>
        <taxon>Pseudomonadota</taxon>
        <taxon>Gammaproteobacteria</taxon>
        <taxon>Lysobacterales</taxon>
        <taxon>Lysobacteraceae</taxon>
        <taxon>Luteimonas</taxon>
    </lineage>
</organism>
<dbReference type="AlphaFoldDB" id="A0A5C5U7R7"/>
<dbReference type="Proteomes" id="UP000319980">
    <property type="component" value="Unassembled WGS sequence"/>
</dbReference>
<comment type="caution">
    <text evidence="1">The sequence shown here is derived from an EMBL/GenBank/DDBJ whole genome shotgun (WGS) entry which is preliminary data.</text>
</comment>
<protein>
    <submittedName>
        <fullName evidence="1">Aldose epimerase</fullName>
    </submittedName>
</protein>
<dbReference type="InterPro" id="IPR008183">
    <property type="entry name" value="Aldose_1/G6P_1-epimerase"/>
</dbReference>
<dbReference type="GO" id="GO:0016853">
    <property type="term" value="F:isomerase activity"/>
    <property type="evidence" value="ECO:0007669"/>
    <property type="project" value="InterPro"/>
</dbReference>
<dbReference type="SUPFAM" id="SSF74650">
    <property type="entry name" value="Galactose mutarotase-like"/>
    <property type="match status" value="1"/>
</dbReference>
<proteinExistence type="predicted"/>
<name>A0A5C5U7R7_9GAMM</name>
<accession>A0A5C5U7R7</accession>
<keyword evidence="2" id="KW-1185">Reference proteome</keyword>
<evidence type="ECO:0000313" key="2">
    <source>
        <dbReference type="Proteomes" id="UP000319980"/>
    </source>
</evidence>
<dbReference type="InterPro" id="IPR014718">
    <property type="entry name" value="GH-type_carb-bd"/>
</dbReference>
<gene>
    <name evidence="1" type="ORF">FQY83_08805</name>
</gene>
<dbReference type="GO" id="GO:0005975">
    <property type="term" value="P:carbohydrate metabolic process"/>
    <property type="evidence" value="ECO:0007669"/>
    <property type="project" value="InterPro"/>
</dbReference>
<dbReference type="Pfam" id="PF01263">
    <property type="entry name" value="Aldose_epim"/>
    <property type="match status" value="1"/>
</dbReference>
<evidence type="ECO:0000313" key="1">
    <source>
        <dbReference type="EMBL" id="TWT21430.1"/>
    </source>
</evidence>
<dbReference type="RefSeq" id="WP_146387152.1">
    <property type="nucleotide sequence ID" value="NZ_VOHK01000003.1"/>
</dbReference>
<dbReference type="EMBL" id="VOHK01000003">
    <property type="protein sequence ID" value="TWT21430.1"/>
    <property type="molecule type" value="Genomic_DNA"/>
</dbReference>
<dbReference type="GO" id="GO:0030246">
    <property type="term" value="F:carbohydrate binding"/>
    <property type="evidence" value="ECO:0007669"/>
    <property type="project" value="InterPro"/>
</dbReference>
<reference evidence="1 2" key="1">
    <citation type="journal article" date="2008" name="Int. J. Syst. Evol. Microbiol.">
        <title>Luteimonas marina sp. nov., isolated from seawater.</title>
        <authorList>
            <person name="Baik K.S."/>
            <person name="Park S.C."/>
            <person name="Kim M.S."/>
            <person name="Kim E.M."/>
            <person name="Park C."/>
            <person name="Chun J."/>
            <person name="Seong C.N."/>
        </authorList>
    </citation>
    <scope>NUCLEOTIDE SEQUENCE [LARGE SCALE GENOMIC DNA]</scope>
    <source>
        <strain evidence="1 2">FR1330</strain>
    </source>
</reference>
<sequence>MANDTGATAGAIGAASPMAPGALLTIADGDLSVDIAPEAGGRIAQIRCDGNEQLLGHGEHGATAAIAWGSYPMVPWVGRIRRGRFGFEGRGYTLPADFEGHAIHGVGYLLPWQVTEQSPRHVVLELALPNDARWPFGGVAGQRIEIDGRQLTMTLSTTAVEHAMPVAMGWHPWFRKPDRLEFAPDAMYSRDADDGITALPLQAVRPGPWDDCFVNRREVVLHRDGQRLRLTSACSDWVVYDVPGFATCVEPQTAPPDAFNLGLGLTLQPGETASARYVLAWD</sequence>
<dbReference type="Gene3D" id="2.70.98.10">
    <property type="match status" value="1"/>
</dbReference>
<dbReference type="OrthoDB" id="9808779at2"/>
<dbReference type="InterPro" id="IPR011013">
    <property type="entry name" value="Gal_mutarotase_sf_dom"/>
</dbReference>